<feature type="coiled-coil region" evidence="2">
    <location>
        <begin position="31"/>
        <end position="82"/>
    </location>
</feature>
<protein>
    <recommendedName>
        <fullName evidence="5">DUF881 domain-containing protein</fullName>
    </recommendedName>
</protein>
<evidence type="ECO:0008006" key="5">
    <source>
        <dbReference type="Google" id="ProtNLM"/>
    </source>
</evidence>
<evidence type="ECO:0000256" key="2">
    <source>
        <dbReference type="SAM" id="Coils"/>
    </source>
</evidence>
<dbReference type="PANTHER" id="PTHR37313">
    <property type="entry name" value="UPF0749 PROTEIN RV1825"/>
    <property type="match status" value="1"/>
</dbReference>
<dbReference type="InterPro" id="IPR010273">
    <property type="entry name" value="DUF881"/>
</dbReference>
<dbReference type="EMBL" id="NIOJ01000043">
    <property type="protein sequence ID" value="PNT96905.1"/>
    <property type="molecule type" value="Genomic_DNA"/>
</dbReference>
<proteinExistence type="inferred from homology"/>
<keyword evidence="4" id="KW-1185">Reference proteome</keyword>
<reference evidence="3 4" key="1">
    <citation type="submission" date="2017-06" db="EMBL/GenBank/DDBJ databases">
        <title>Investigating the central metabolism of Clostridium thermosuccinogenes.</title>
        <authorList>
            <person name="Koendjbiharie J.G."/>
            <person name="van Kranenburg R."/>
        </authorList>
    </citation>
    <scope>NUCLEOTIDE SEQUENCE [LARGE SCALE GENOMIC DNA]</scope>
    <source>
        <strain evidence="3 4">DSM 5806</strain>
    </source>
</reference>
<gene>
    <name evidence="3" type="ORF">CDQ84_14340</name>
</gene>
<organism evidence="3 4">
    <name type="scientific">Clostridium thermosuccinogenes</name>
    <dbReference type="NCBI Taxonomy" id="84032"/>
    <lineage>
        <taxon>Bacteria</taxon>
        <taxon>Bacillati</taxon>
        <taxon>Bacillota</taxon>
        <taxon>Clostridia</taxon>
        <taxon>Eubacteriales</taxon>
        <taxon>Clostridiaceae</taxon>
        <taxon>Clostridium</taxon>
    </lineage>
</organism>
<dbReference type="Pfam" id="PF05949">
    <property type="entry name" value="DUF881"/>
    <property type="match status" value="1"/>
</dbReference>
<sequence>MKIYRNIALTLVCIILGVMVSWQYKSVNFNQKSVQQNYKRVEEVMDELLSEKHKNELLSQRLNELNKEIEDYKNATNAYAALSKALARAEMIAGLTDVKGPGVIVTLDNNIEKNGYVEETHILSVINELRASDAQAISINGERIVAMSEVRNTVNYIMINGKQMRPPFVIKAIADPDKLESSLTLLGGVKENLELIYHIKVDIKKSDNIEIPKVRDDGTVIKTDKLTPVND</sequence>
<dbReference type="Gene3D" id="3.30.70.1880">
    <property type="entry name" value="Protein of unknown function DUF881"/>
    <property type="match status" value="1"/>
</dbReference>
<comment type="similarity">
    <text evidence="1">Belongs to the UPF0749 family.</text>
</comment>
<evidence type="ECO:0000313" key="3">
    <source>
        <dbReference type="EMBL" id="PNT96905.1"/>
    </source>
</evidence>
<dbReference type="KEGG" id="cthd:CDO33_08010"/>
<comment type="caution">
    <text evidence="3">The sequence shown here is derived from an EMBL/GenBank/DDBJ whole genome shotgun (WGS) entry which is preliminary data.</text>
</comment>
<keyword evidence="2" id="KW-0175">Coiled coil</keyword>
<dbReference type="PANTHER" id="PTHR37313:SF2">
    <property type="entry name" value="UPF0749 PROTEIN YLXX"/>
    <property type="match status" value="1"/>
</dbReference>
<evidence type="ECO:0000313" key="4">
    <source>
        <dbReference type="Proteomes" id="UP000236151"/>
    </source>
</evidence>
<dbReference type="OrthoDB" id="9776196at2"/>
<name>A0A2K2FDQ5_9CLOT</name>
<dbReference type="Proteomes" id="UP000236151">
    <property type="component" value="Unassembled WGS sequence"/>
</dbReference>
<evidence type="ECO:0000256" key="1">
    <source>
        <dbReference type="ARBA" id="ARBA00009108"/>
    </source>
</evidence>
<dbReference type="AlphaFoldDB" id="A0A2K2FDQ5"/>
<accession>A0A2K2FDQ5</accession>